<accession>A0A836HSY1</accession>
<feature type="region of interest" description="Disordered" evidence="1">
    <location>
        <begin position="159"/>
        <end position="186"/>
    </location>
</feature>
<feature type="compositionally biased region" description="Low complexity" evidence="1">
    <location>
        <begin position="162"/>
        <end position="175"/>
    </location>
</feature>
<feature type="compositionally biased region" description="Low complexity" evidence="1">
    <location>
        <begin position="828"/>
        <end position="842"/>
    </location>
</feature>
<feature type="compositionally biased region" description="Polar residues" evidence="1">
    <location>
        <begin position="423"/>
        <end position="434"/>
    </location>
</feature>
<dbReference type="CDD" id="cd00118">
    <property type="entry name" value="LysM"/>
    <property type="match status" value="1"/>
</dbReference>
<feature type="compositionally biased region" description="Pro residues" evidence="1">
    <location>
        <begin position="326"/>
        <end position="339"/>
    </location>
</feature>
<feature type="region of interest" description="Disordered" evidence="1">
    <location>
        <begin position="802"/>
        <end position="872"/>
    </location>
</feature>
<reference evidence="4" key="1">
    <citation type="journal article" date="2021" name="Microbiol. Resour. Announc.">
        <title>LGAAP: Leishmaniinae Genome Assembly and Annotation Pipeline.</title>
        <authorList>
            <person name="Almutairi H."/>
            <person name="Urbaniak M.D."/>
            <person name="Bates M.D."/>
            <person name="Jariyapan N."/>
            <person name="Kwakye-Nuako G."/>
            <person name="Thomaz-Soccol V."/>
            <person name="Al-Salem W.S."/>
            <person name="Dillon R.J."/>
            <person name="Bates P.A."/>
            <person name="Gatherer D."/>
        </authorList>
    </citation>
    <scope>NUCLEOTIDE SEQUENCE [LARGE SCALE GENOMIC DNA]</scope>
</reference>
<dbReference type="GeneID" id="92361476"/>
<feature type="domain" description="LysM" evidence="2">
    <location>
        <begin position="87"/>
        <end position="112"/>
    </location>
</feature>
<feature type="region of interest" description="Disordered" evidence="1">
    <location>
        <begin position="585"/>
        <end position="608"/>
    </location>
</feature>
<dbReference type="Pfam" id="PF01476">
    <property type="entry name" value="LysM"/>
    <property type="match status" value="2"/>
</dbReference>
<feature type="region of interest" description="Disordered" evidence="1">
    <location>
        <begin position="406"/>
        <end position="562"/>
    </location>
</feature>
<feature type="compositionally biased region" description="Polar residues" evidence="1">
    <location>
        <begin position="244"/>
        <end position="260"/>
    </location>
</feature>
<feature type="compositionally biased region" description="Low complexity" evidence="1">
    <location>
        <begin position="740"/>
        <end position="757"/>
    </location>
</feature>
<reference evidence="4" key="2">
    <citation type="journal article" date="2021" name="Sci. Data">
        <title>Chromosome-scale genome sequencing, assembly and annotation of six genomes from subfamily Leishmaniinae.</title>
        <authorList>
            <person name="Almutairi H."/>
            <person name="Urbaniak M.D."/>
            <person name="Bates M.D."/>
            <person name="Jariyapan N."/>
            <person name="Kwakye-Nuako G."/>
            <person name="Thomaz Soccol V."/>
            <person name="Al-Salem W.S."/>
            <person name="Dillon R.J."/>
            <person name="Bates P.A."/>
            <person name="Gatherer D."/>
        </authorList>
    </citation>
    <scope>NUCLEOTIDE SEQUENCE [LARGE SCALE GENOMIC DNA]</scope>
</reference>
<feature type="compositionally biased region" description="Basic and acidic residues" evidence="1">
    <location>
        <begin position="437"/>
        <end position="447"/>
    </location>
</feature>
<evidence type="ECO:0000313" key="4">
    <source>
        <dbReference type="Proteomes" id="UP000674143"/>
    </source>
</evidence>
<name>A0A836HSY1_9TRYP</name>
<keyword evidence="4" id="KW-1185">Reference proteome</keyword>
<feature type="compositionally biased region" description="Polar residues" evidence="1">
    <location>
        <begin position="843"/>
        <end position="865"/>
    </location>
</feature>
<dbReference type="RefSeq" id="XP_067064356.1">
    <property type="nucleotide sequence ID" value="XM_067207542.1"/>
</dbReference>
<evidence type="ECO:0000259" key="2">
    <source>
        <dbReference type="Pfam" id="PF01476"/>
    </source>
</evidence>
<dbReference type="InterPro" id="IPR018392">
    <property type="entry name" value="LysM"/>
</dbReference>
<sequence length="872" mass="90170">MEGLQRQVELLHAALQPLNLWHSKHRHEQLPDPPDEVLSELQLALARATALAHWATAVQREQTPQPLPRSDGGAESLQSRASAQQQTLRSVAELFKVSVAELRRWNPQLASTLREEEVLPPDTFLKVRPAPSSVSPPRLSLTSASRTRLVVGATGPSEVALSDSASVTRSTSARTQGSDAGHGDGIAARQYNSATHSSQNSFANRAAGAGVFGSAVGSGVFLHSSEGGASQGRYSAWTVGSGRGASQSPQVPELSMSNSGADAAPPCCAPAPVLMSMSVSPRSPPDGCELIDLREGVKKPSPSPESDATSSGKACRRHATPKALSPSPPVPSLAPPSPSPGVATSPTAAVSGLEAKPSHDGFPQRGPIGGGSSIASVHESCMRGHFHFSSSSTAGEVLAAFVVTPKARSSAKGTAASPGASAAVSQNRSQSSPTDGEGDRRDREKRAGGLATVAPAGTAPQTKGGARTLPLPSPTRQSSVSLSAVSPPSSLGDDGGSNSANSRTRAGGEKEAGEPGGAEARRRRRLSPSQQRQHSLTLSPSLATPSDSSCGSPMAKAQRPASAAAVCEAVVASCNVDSPSGFLTPIQHRGRPGPKRTAGAASSRTGCSDVDRSLLSTPFFSSGSCSRIEAETAETVESTQSDMEDYIEDEEEGTPSMRPPAMLGWQACSPPPNLNCYQQSGSVGACPSTSPLRCVVEPPPNLRQRLGGNKYARTTAPPVVQAAEEKTALAARLPPPPLPSASSHLQPPQQRLQGQGDVDGVVEEVGVTGEGDYDTLEGIAATYNVTVLTIIEWNPYLKSYRPSEPLPPDLPIVLPMSDEDEEGDDETSSSASEVDLQQQQQQKPQSSLGNGTPNAHSSSATSGNSPAPLPPL</sequence>
<feature type="compositionally biased region" description="Low complexity" evidence="1">
    <location>
        <begin position="478"/>
        <end position="502"/>
    </location>
</feature>
<comment type="caution">
    <text evidence="3">The sequence shown here is derived from an EMBL/GenBank/DDBJ whole genome shotgun (WGS) entry which is preliminary data.</text>
</comment>
<dbReference type="EMBL" id="JAFHLR010000016">
    <property type="protein sequence ID" value="KAG5482350.1"/>
    <property type="molecule type" value="Genomic_DNA"/>
</dbReference>
<dbReference type="KEGG" id="loi:92361476"/>
<protein>
    <recommendedName>
        <fullName evidence="2">LysM domain-containing protein</fullName>
    </recommendedName>
</protein>
<feature type="compositionally biased region" description="Low complexity" evidence="1">
    <location>
        <begin position="535"/>
        <end position="549"/>
    </location>
</feature>
<proteinExistence type="predicted"/>
<feature type="region of interest" description="Disordered" evidence="1">
    <location>
        <begin position="732"/>
        <end position="757"/>
    </location>
</feature>
<feature type="region of interest" description="Disordered" evidence="1">
    <location>
        <begin position="240"/>
        <end position="263"/>
    </location>
</feature>
<feature type="domain" description="LysM" evidence="2">
    <location>
        <begin position="774"/>
        <end position="801"/>
    </location>
</feature>
<gene>
    <name evidence="3" type="ORF">LSCM4_05605</name>
</gene>
<dbReference type="Proteomes" id="UP000674143">
    <property type="component" value="Unassembled WGS sequence"/>
</dbReference>
<feature type="region of interest" description="Disordered" evidence="1">
    <location>
        <begin position="60"/>
        <end position="83"/>
    </location>
</feature>
<organism evidence="3 4">
    <name type="scientific">Leishmania orientalis</name>
    <dbReference type="NCBI Taxonomy" id="2249476"/>
    <lineage>
        <taxon>Eukaryota</taxon>
        <taxon>Discoba</taxon>
        <taxon>Euglenozoa</taxon>
        <taxon>Kinetoplastea</taxon>
        <taxon>Metakinetoplastina</taxon>
        <taxon>Trypanosomatida</taxon>
        <taxon>Trypanosomatidae</taxon>
        <taxon>Leishmaniinae</taxon>
        <taxon>Leishmania</taxon>
    </lineage>
</organism>
<dbReference type="AlphaFoldDB" id="A0A836HSY1"/>
<evidence type="ECO:0000313" key="3">
    <source>
        <dbReference type="EMBL" id="KAG5482350.1"/>
    </source>
</evidence>
<evidence type="ECO:0000256" key="1">
    <source>
        <dbReference type="SAM" id="MobiDB-lite"/>
    </source>
</evidence>
<feature type="compositionally biased region" description="Acidic residues" evidence="1">
    <location>
        <begin position="817"/>
        <end position="827"/>
    </location>
</feature>
<feature type="region of interest" description="Disordered" evidence="1">
    <location>
        <begin position="295"/>
        <end position="375"/>
    </location>
</feature>